<feature type="domain" description="GRAM" evidence="1">
    <location>
        <begin position="36"/>
        <end position="124"/>
    </location>
</feature>
<dbReference type="AlphaFoldDB" id="A0A9P0G5I1"/>
<accession>A0A9P0G5I1</accession>
<dbReference type="SUPFAM" id="SSF50729">
    <property type="entry name" value="PH domain-like"/>
    <property type="match status" value="1"/>
</dbReference>
<dbReference type="Pfam" id="PF02893">
    <property type="entry name" value="GRAM"/>
    <property type="match status" value="1"/>
</dbReference>
<reference evidence="2" key="1">
    <citation type="submission" date="2022-01" db="EMBL/GenBank/DDBJ databases">
        <authorList>
            <person name="King R."/>
        </authorList>
    </citation>
    <scope>NUCLEOTIDE SEQUENCE</scope>
</reference>
<dbReference type="InterPro" id="IPR004182">
    <property type="entry name" value="GRAM"/>
</dbReference>
<dbReference type="InterPro" id="IPR011993">
    <property type="entry name" value="PH-like_dom_sf"/>
</dbReference>
<gene>
    <name evidence="2" type="ORF">PSYICH_LOCUS1850</name>
</gene>
<evidence type="ECO:0000259" key="1">
    <source>
        <dbReference type="Pfam" id="PF02893"/>
    </source>
</evidence>
<keyword evidence="3" id="KW-1185">Reference proteome</keyword>
<protein>
    <recommendedName>
        <fullName evidence="1">GRAM domain-containing protein</fullName>
    </recommendedName>
</protein>
<evidence type="ECO:0000313" key="2">
    <source>
        <dbReference type="EMBL" id="CAH1100698.1"/>
    </source>
</evidence>
<dbReference type="InterPro" id="IPR044852">
    <property type="entry name" value="WBP2-like"/>
</dbReference>
<dbReference type="Gene3D" id="2.30.29.30">
    <property type="entry name" value="Pleckstrin-homology domain (PH domain)/Phosphotyrosine-binding domain (PTB)"/>
    <property type="match status" value="1"/>
</dbReference>
<dbReference type="PANTHER" id="PTHR31606">
    <property type="entry name" value="WW DOMAIN BINDING PROTEIN 2, ISOFORM E"/>
    <property type="match status" value="1"/>
</dbReference>
<name>A0A9P0G5I1_9CUCU</name>
<organism evidence="2 3">
    <name type="scientific">Psylliodes chrysocephalus</name>
    <dbReference type="NCBI Taxonomy" id="3402493"/>
    <lineage>
        <taxon>Eukaryota</taxon>
        <taxon>Metazoa</taxon>
        <taxon>Ecdysozoa</taxon>
        <taxon>Arthropoda</taxon>
        <taxon>Hexapoda</taxon>
        <taxon>Insecta</taxon>
        <taxon>Pterygota</taxon>
        <taxon>Neoptera</taxon>
        <taxon>Endopterygota</taxon>
        <taxon>Coleoptera</taxon>
        <taxon>Polyphaga</taxon>
        <taxon>Cucujiformia</taxon>
        <taxon>Chrysomeloidea</taxon>
        <taxon>Chrysomelidae</taxon>
        <taxon>Galerucinae</taxon>
        <taxon>Alticini</taxon>
        <taxon>Psylliodes</taxon>
    </lineage>
</organism>
<evidence type="ECO:0000313" key="3">
    <source>
        <dbReference type="Proteomes" id="UP001153636"/>
    </source>
</evidence>
<dbReference type="GO" id="GO:0005634">
    <property type="term" value="C:nucleus"/>
    <property type="evidence" value="ECO:0007669"/>
    <property type="project" value="TreeGrafter"/>
</dbReference>
<dbReference type="GO" id="GO:0003713">
    <property type="term" value="F:transcription coactivator activity"/>
    <property type="evidence" value="ECO:0007669"/>
    <property type="project" value="InterPro"/>
</dbReference>
<dbReference type="Proteomes" id="UP001153636">
    <property type="component" value="Chromosome 10"/>
</dbReference>
<dbReference type="CDD" id="cd13214">
    <property type="entry name" value="PH-GRAM_WBP2"/>
    <property type="match status" value="1"/>
</dbReference>
<dbReference type="PANTHER" id="PTHR31606:SF1">
    <property type="entry name" value="WW DOMAIN BINDING PROTEIN 2, ISOFORM E"/>
    <property type="match status" value="1"/>
</dbReference>
<dbReference type="GO" id="GO:0031490">
    <property type="term" value="F:chromatin DNA binding"/>
    <property type="evidence" value="ECO:0007669"/>
    <property type="project" value="TreeGrafter"/>
</dbReference>
<sequence length="192" mass="21252">MSLNTAHLNGEVFLDKGEKILLCSDGVTLVWCGQKSAVFQGTKTGILYLTTNRLIFISKPGLNKMISFSFPFESLSEVEIEQPSFSANYIKGKVRAQRDGNWTGEAKFKITFKKGGAIEFGEAMKRVARLAFCVVKQTPPPYVALPAVYGLHSQETDSAEVGRSVYSYPNKSLMNNDIPPPAYKSLLTKEEK</sequence>
<dbReference type="EMBL" id="OV651822">
    <property type="protein sequence ID" value="CAH1100698.1"/>
    <property type="molecule type" value="Genomic_DNA"/>
</dbReference>
<proteinExistence type="predicted"/>
<dbReference type="OrthoDB" id="1259151at2759"/>